<feature type="transmembrane region" description="Helical" evidence="2">
    <location>
        <begin position="376"/>
        <end position="402"/>
    </location>
</feature>
<keyword evidence="5" id="KW-1185">Reference proteome</keyword>
<evidence type="ECO:0000313" key="4">
    <source>
        <dbReference type="EMBL" id="GGD07666.1"/>
    </source>
</evidence>
<protein>
    <recommendedName>
        <fullName evidence="3">Phage tail tape measure protein domain-containing protein</fullName>
    </recommendedName>
</protein>
<feature type="transmembrane region" description="Helical" evidence="2">
    <location>
        <begin position="341"/>
        <end position="364"/>
    </location>
</feature>
<feature type="transmembrane region" description="Helical" evidence="2">
    <location>
        <begin position="422"/>
        <end position="448"/>
    </location>
</feature>
<dbReference type="Pfam" id="PF10145">
    <property type="entry name" value="PhageMin_Tail"/>
    <property type="match status" value="1"/>
</dbReference>
<dbReference type="Proteomes" id="UP000642571">
    <property type="component" value="Unassembled WGS sequence"/>
</dbReference>
<evidence type="ECO:0000313" key="5">
    <source>
        <dbReference type="Proteomes" id="UP000642571"/>
    </source>
</evidence>
<sequence length="842" mass="87145">MSNLDVSFRIECIDAFSDTMSNLERSTKRAFDGVKVAGAAVTGASAAMTAGLGMAVNTAANFEQSISKVGALSGATGKELDQLSAIAQEMGSKTSYSAVEASEGLQALSMAGFSVEDQINALPGVLNAAAAGGTDLGETADIASNILSGFGIEASKTGHVADVLTKTFTTSNTTMGSLSETMKYLAPVAKASGQSLEEMSAATGLLGSAGIAGSQAGTSLAMSLTRLASPSKEAATLMKDLGFNAFDTATGAMKPLNQIIGDLESSTAGLTQQQKLSAISTIFGAESAKSMLTLLEAGQGTIANYTNELKNSGGTAQQIATTQLDNLKGQLKLISSAFEGAAISIGTALLPAVKVLALGVQWLLDGFNALSPGIKSTVAVVAALTAAFGLVLGPVLIAIGFLPALISGLTALATAAGTTVSGLLAVAGVATGVVAALVAIGVGLVIAYKKVGWFRDAVNSAWASIKSAFKTALTFIRGVVKTVMTEVTAFLSNKLAQINAFWTENGDMILQATKNVWGVLKSVIQGAMSVVSSVMETVWPVIKFLIVSTWNAIKGVINGALNVIMGLVKTFAGLLTGDFSAMWSGIKQMFSGAVQFVWNLMSVMFIGKIGAAIKGFAAAGKAVFSGFWGAIKSLFTSSTSAVKNVFTGVFNFLKGFLNNTLSTMKNAVTTKFSSMKSAVTDKMGAVKDTIKNIWNDSLDFLKSIDLVDVGKDIISGLGKGIKSMAGSVMSKVSDIANGIKDKITGLLDIHSPSRVMIGIGKDTGKGLVIGLDDMLPQIERTSLDMAKSVVPKKGRYDAPRTQQNSGGTTYGDIHITMNARDLAEVKDVHELFSRLKQEYRAR</sequence>
<keyword evidence="1" id="KW-1188">Viral release from host cell</keyword>
<dbReference type="PANTHER" id="PTHR37813:SF1">
    <property type="entry name" value="FELS-2 PROPHAGE PROTEIN"/>
    <property type="match status" value="1"/>
</dbReference>
<organism evidence="4 5">
    <name type="scientific">Pontibacillus salipaludis</name>
    <dbReference type="NCBI Taxonomy" id="1697394"/>
    <lineage>
        <taxon>Bacteria</taxon>
        <taxon>Bacillati</taxon>
        <taxon>Bacillota</taxon>
        <taxon>Bacilli</taxon>
        <taxon>Bacillales</taxon>
        <taxon>Bacillaceae</taxon>
        <taxon>Pontibacillus</taxon>
    </lineage>
</organism>
<dbReference type="Gene3D" id="1.20.120.20">
    <property type="entry name" value="Apolipoprotein"/>
    <property type="match status" value="1"/>
</dbReference>
<accession>A0ABQ1PZW2</accession>
<dbReference type="EMBL" id="BMIN01000004">
    <property type="protein sequence ID" value="GGD07666.1"/>
    <property type="molecule type" value="Genomic_DNA"/>
</dbReference>
<evidence type="ECO:0000259" key="3">
    <source>
        <dbReference type="Pfam" id="PF10145"/>
    </source>
</evidence>
<dbReference type="PANTHER" id="PTHR37813">
    <property type="entry name" value="FELS-2 PROPHAGE PROTEIN"/>
    <property type="match status" value="1"/>
</dbReference>
<dbReference type="RefSeq" id="WP_188652193.1">
    <property type="nucleotide sequence ID" value="NZ_BMIN01000004.1"/>
</dbReference>
<evidence type="ECO:0000256" key="2">
    <source>
        <dbReference type="SAM" id="Phobius"/>
    </source>
</evidence>
<keyword evidence="2" id="KW-0812">Transmembrane</keyword>
<keyword evidence="2" id="KW-1133">Transmembrane helix</keyword>
<proteinExistence type="predicted"/>
<evidence type="ECO:0000256" key="1">
    <source>
        <dbReference type="ARBA" id="ARBA00022612"/>
    </source>
</evidence>
<reference evidence="5" key="1">
    <citation type="journal article" date="2019" name="Int. J. Syst. Evol. Microbiol.">
        <title>The Global Catalogue of Microorganisms (GCM) 10K type strain sequencing project: providing services to taxonomists for standard genome sequencing and annotation.</title>
        <authorList>
            <consortium name="The Broad Institute Genomics Platform"/>
            <consortium name="The Broad Institute Genome Sequencing Center for Infectious Disease"/>
            <person name="Wu L."/>
            <person name="Ma J."/>
        </authorList>
    </citation>
    <scope>NUCLEOTIDE SEQUENCE [LARGE SCALE GENOMIC DNA]</scope>
    <source>
        <strain evidence="5">CGMCC 1.15353</strain>
    </source>
</reference>
<keyword evidence="2" id="KW-0472">Membrane</keyword>
<dbReference type="NCBIfam" id="TIGR01760">
    <property type="entry name" value="tape_meas_TP901"/>
    <property type="match status" value="1"/>
</dbReference>
<gene>
    <name evidence="4" type="ORF">GCM10011389_14050</name>
</gene>
<name>A0ABQ1PZW2_9BACI</name>
<comment type="caution">
    <text evidence="4">The sequence shown here is derived from an EMBL/GenBank/DDBJ whole genome shotgun (WGS) entry which is preliminary data.</text>
</comment>
<dbReference type="InterPro" id="IPR010090">
    <property type="entry name" value="Phage_tape_meas"/>
</dbReference>
<feature type="domain" description="Phage tail tape measure protein" evidence="3">
    <location>
        <begin position="87"/>
        <end position="284"/>
    </location>
</feature>